<evidence type="ECO:0000313" key="6">
    <source>
        <dbReference type="EMBL" id="OQE72158.1"/>
    </source>
</evidence>
<dbReference type="GO" id="GO:0030170">
    <property type="term" value="F:pyridoxal phosphate binding"/>
    <property type="evidence" value="ECO:0007669"/>
    <property type="project" value="InterPro"/>
</dbReference>
<dbReference type="AlphaFoldDB" id="A0A1V6XAN5"/>
<keyword evidence="4 5" id="KW-0663">Pyridoxal phosphate</keyword>
<evidence type="ECO:0000256" key="5">
    <source>
        <dbReference type="RuleBase" id="RU362118"/>
    </source>
</evidence>
<sequence>MSPQAAQQLIIGLESLAVRCDRHTSNTRALATWLEQQPSVAWVRYLGNEDHPSHKNAEKYLHRGYGGVFSFGIKGGKQAGFKLCDGLKLIINTANLGDSKTLVVHPWTTTHQQLTDAERLDAGVDEDHMRLSVGIEHIDDLKDDFRQAFASMNETTKASANSVKQNSHIEEQKRMVRTLFGSRDPLPLSVPS</sequence>
<accession>A0A1V6XAN5</accession>
<evidence type="ECO:0008006" key="8">
    <source>
        <dbReference type="Google" id="ProtNLM"/>
    </source>
</evidence>
<keyword evidence="7" id="KW-1185">Reference proteome</keyword>
<comment type="cofactor">
    <cofactor evidence="1 5">
        <name>pyridoxal 5'-phosphate</name>
        <dbReference type="ChEBI" id="CHEBI:597326"/>
    </cofactor>
</comment>
<dbReference type="GO" id="GO:0003961">
    <property type="term" value="F:O-acetylhomoserine aminocarboxypropyltransferase activity"/>
    <property type="evidence" value="ECO:0007669"/>
    <property type="project" value="TreeGrafter"/>
</dbReference>
<dbReference type="PANTHER" id="PTHR43797">
    <property type="entry name" value="HOMOCYSTEINE/CYSTEINE SYNTHASE"/>
    <property type="match status" value="1"/>
</dbReference>
<dbReference type="GO" id="GO:0004124">
    <property type="term" value="F:cysteine synthase activity"/>
    <property type="evidence" value="ECO:0007669"/>
    <property type="project" value="TreeGrafter"/>
</dbReference>
<evidence type="ECO:0000256" key="1">
    <source>
        <dbReference type="ARBA" id="ARBA00001933"/>
    </source>
</evidence>
<comment type="caution">
    <text evidence="6">The sequence shown here is derived from an EMBL/GenBank/DDBJ whole genome shotgun (WGS) entry which is preliminary data.</text>
</comment>
<dbReference type="InterPro" id="IPR015424">
    <property type="entry name" value="PyrdxlP-dep_Trfase"/>
</dbReference>
<dbReference type="EMBL" id="MOOB01000099">
    <property type="protein sequence ID" value="OQE72158.1"/>
    <property type="molecule type" value="Genomic_DNA"/>
</dbReference>
<dbReference type="SUPFAM" id="SSF53383">
    <property type="entry name" value="PLP-dependent transferases"/>
    <property type="match status" value="1"/>
</dbReference>
<dbReference type="GO" id="GO:0005737">
    <property type="term" value="C:cytoplasm"/>
    <property type="evidence" value="ECO:0007669"/>
    <property type="project" value="TreeGrafter"/>
</dbReference>
<dbReference type="InterPro" id="IPR015422">
    <property type="entry name" value="PyrdxlP-dep_Trfase_small"/>
</dbReference>
<dbReference type="STRING" id="60175.A0A1V6XAN5"/>
<comment type="similarity">
    <text evidence="2 5">Belongs to the trans-sulfuration enzymes family.</text>
</comment>
<gene>
    <name evidence="6" type="ORF">PENNAL_c0099G11533</name>
</gene>
<dbReference type="OMA" id="NGETWRY"/>
<evidence type="ECO:0000313" key="7">
    <source>
        <dbReference type="Proteomes" id="UP000191691"/>
    </source>
</evidence>
<dbReference type="GO" id="GO:0071269">
    <property type="term" value="P:L-homocysteine biosynthetic process"/>
    <property type="evidence" value="ECO:0007669"/>
    <property type="project" value="TreeGrafter"/>
</dbReference>
<dbReference type="PANTHER" id="PTHR43797:SF2">
    <property type="entry name" value="HOMOCYSTEINE_CYSTEINE SYNTHASE"/>
    <property type="match status" value="1"/>
</dbReference>
<dbReference type="Gene3D" id="3.90.1150.10">
    <property type="entry name" value="Aspartate Aminotransferase, domain 1"/>
    <property type="match status" value="1"/>
</dbReference>
<organism evidence="6 7">
    <name type="scientific">Penicillium nalgiovense</name>
    <dbReference type="NCBI Taxonomy" id="60175"/>
    <lineage>
        <taxon>Eukaryota</taxon>
        <taxon>Fungi</taxon>
        <taxon>Dikarya</taxon>
        <taxon>Ascomycota</taxon>
        <taxon>Pezizomycotina</taxon>
        <taxon>Eurotiomycetes</taxon>
        <taxon>Eurotiomycetidae</taxon>
        <taxon>Eurotiales</taxon>
        <taxon>Aspergillaceae</taxon>
        <taxon>Penicillium</taxon>
    </lineage>
</organism>
<proteinExistence type="inferred from homology"/>
<name>A0A1V6XAN5_PENNA</name>
<dbReference type="GO" id="GO:0006535">
    <property type="term" value="P:cysteine biosynthetic process from serine"/>
    <property type="evidence" value="ECO:0007669"/>
    <property type="project" value="TreeGrafter"/>
</dbReference>
<dbReference type="GO" id="GO:0019346">
    <property type="term" value="P:transsulfuration"/>
    <property type="evidence" value="ECO:0007669"/>
    <property type="project" value="InterPro"/>
</dbReference>
<reference evidence="7" key="1">
    <citation type="journal article" date="2017" name="Nat. Microbiol.">
        <title>Global analysis of biosynthetic gene clusters reveals vast potential of secondary metabolite production in Penicillium species.</title>
        <authorList>
            <person name="Nielsen J.C."/>
            <person name="Grijseels S."/>
            <person name="Prigent S."/>
            <person name="Ji B."/>
            <person name="Dainat J."/>
            <person name="Nielsen K.F."/>
            <person name="Frisvad J.C."/>
            <person name="Workman M."/>
            <person name="Nielsen J."/>
        </authorList>
    </citation>
    <scope>NUCLEOTIDE SEQUENCE [LARGE SCALE GENOMIC DNA]</scope>
    <source>
        <strain evidence="7">IBT 13039</strain>
    </source>
</reference>
<evidence type="ECO:0000256" key="2">
    <source>
        <dbReference type="ARBA" id="ARBA00009077"/>
    </source>
</evidence>
<dbReference type="Pfam" id="PF01053">
    <property type="entry name" value="Cys_Met_Meta_PP"/>
    <property type="match status" value="1"/>
</dbReference>
<dbReference type="InterPro" id="IPR000277">
    <property type="entry name" value="Cys/Met-Metab_PyrdxlP-dep_enz"/>
</dbReference>
<evidence type="ECO:0000256" key="3">
    <source>
        <dbReference type="ARBA" id="ARBA00022679"/>
    </source>
</evidence>
<dbReference type="InterPro" id="IPR006235">
    <property type="entry name" value="OAc-hSer/O-AcSer_sulfhydrylase"/>
</dbReference>
<keyword evidence="3" id="KW-0808">Transferase</keyword>
<protein>
    <recommendedName>
        <fullName evidence="8">O-acetylhomoserine (Thiol)-lyase</fullName>
    </recommendedName>
</protein>
<evidence type="ECO:0000256" key="4">
    <source>
        <dbReference type="ARBA" id="ARBA00022898"/>
    </source>
</evidence>
<dbReference type="Proteomes" id="UP000191691">
    <property type="component" value="Unassembled WGS sequence"/>
</dbReference>